<gene>
    <name evidence="2" type="ORF">ACFL27_10540</name>
</gene>
<comment type="caution">
    <text evidence="2">The sequence shown here is derived from an EMBL/GenBank/DDBJ whole genome shotgun (WGS) entry which is preliminary data.</text>
</comment>
<dbReference type="Proteomes" id="UP001594351">
    <property type="component" value="Unassembled WGS sequence"/>
</dbReference>
<dbReference type="Gene3D" id="3.30.70.1290">
    <property type="entry name" value="Transposase IS200-like"/>
    <property type="match status" value="1"/>
</dbReference>
<proteinExistence type="predicted"/>
<dbReference type="PANTHER" id="PTHR33360">
    <property type="entry name" value="TRANSPOSASE FOR INSERTION SEQUENCE ELEMENT IS200"/>
    <property type="match status" value="1"/>
</dbReference>
<keyword evidence="3" id="KW-1185">Reference proteome</keyword>
<name>A0ABV6YWS6_UNCC1</name>
<dbReference type="PANTHER" id="PTHR33360:SF2">
    <property type="entry name" value="TRANSPOSASE FOR INSERTION SEQUENCE ELEMENT IS200"/>
    <property type="match status" value="1"/>
</dbReference>
<dbReference type="EMBL" id="JBHPBY010000111">
    <property type="protein sequence ID" value="MFC1850619.1"/>
    <property type="molecule type" value="Genomic_DNA"/>
</dbReference>
<evidence type="ECO:0000259" key="1">
    <source>
        <dbReference type="SMART" id="SM01321"/>
    </source>
</evidence>
<dbReference type="InterPro" id="IPR002686">
    <property type="entry name" value="Transposase_17"/>
</dbReference>
<dbReference type="InterPro" id="IPR036515">
    <property type="entry name" value="Transposase_17_sf"/>
</dbReference>
<organism evidence="2 3">
    <name type="scientific">candidate division CSSED10-310 bacterium</name>
    <dbReference type="NCBI Taxonomy" id="2855610"/>
    <lineage>
        <taxon>Bacteria</taxon>
        <taxon>Bacteria division CSSED10-310</taxon>
    </lineage>
</organism>
<protein>
    <submittedName>
        <fullName evidence="2">Transposase</fullName>
    </submittedName>
</protein>
<dbReference type="Pfam" id="PF01797">
    <property type="entry name" value="Y1_Tnp"/>
    <property type="match status" value="1"/>
</dbReference>
<evidence type="ECO:0000313" key="3">
    <source>
        <dbReference type="Proteomes" id="UP001594351"/>
    </source>
</evidence>
<accession>A0ABV6YWS6</accession>
<dbReference type="SMART" id="SM01321">
    <property type="entry name" value="Y1_Tnp"/>
    <property type="match status" value="1"/>
</dbReference>
<evidence type="ECO:0000313" key="2">
    <source>
        <dbReference type="EMBL" id="MFC1850619.1"/>
    </source>
</evidence>
<sequence>MPQSFSCAPLHVIFSTKKREPFLSDPQLRKEMHAFLGEVSNKLACPSVIVGGTQDHIHLLGRWGKSITPADWVKELKRVSSIWIKAREPRLGSFYWQAGYGIFATSFSGIQSTRDYITGQQEHHRKNSFQDEDRSFLRKHGLEWDERYIWD</sequence>
<dbReference type="SUPFAM" id="SSF143422">
    <property type="entry name" value="Transposase IS200-like"/>
    <property type="match status" value="1"/>
</dbReference>
<feature type="domain" description="Transposase IS200-like" evidence="1">
    <location>
        <begin position="5"/>
        <end position="120"/>
    </location>
</feature>
<reference evidence="2 3" key="1">
    <citation type="submission" date="2024-09" db="EMBL/GenBank/DDBJ databases">
        <title>Laminarin stimulates single cell rates of sulfate reduction while oxygen inhibits transcriptomic activity in coastal marine sediment.</title>
        <authorList>
            <person name="Lindsay M."/>
            <person name="Orcutt B."/>
            <person name="Emerson D."/>
            <person name="Stepanauskas R."/>
            <person name="D'Angelo T."/>
        </authorList>
    </citation>
    <scope>NUCLEOTIDE SEQUENCE [LARGE SCALE GENOMIC DNA]</scope>
    <source>
        <strain evidence="2">SAG AM-311-K15</strain>
    </source>
</reference>